<protein>
    <recommendedName>
        <fullName evidence="4">Major facilitator superfamily (MFS) profile domain-containing protein</fullName>
    </recommendedName>
</protein>
<dbReference type="EMBL" id="LHYE01000015">
    <property type="protein sequence ID" value="KXB07138.1"/>
    <property type="molecule type" value="Genomic_DNA"/>
</dbReference>
<reference evidence="2 3" key="1">
    <citation type="journal article" date="2016" name="Sci. Rep.">
        <title>Metabolic traits of an uncultured archaeal lineage -MSBL1- from brine pools of the Red Sea.</title>
        <authorList>
            <person name="Mwirichia R."/>
            <person name="Alam I."/>
            <person name="Rashid M."/>
            <person name="Vinu M."/>
            <person name="Ba-Alawi W."/>
            <person name="Anthony Kamau A."/>
            <person name="Kamanda Ngugi D."/>
            <person name="Goker M."/>
            <person name="Klenk H.P."/>
            <person name="Bajic V."/>
            <person name="Stingl U."/>
        </authorList>
    </citation>
    <scope>NUCLEOTIDE SEQUENCE [LARGE SCALE GENOMIC DNA]</scope>
    <source>
        <strain evidence="2">SCGC-AAA382A20</strain>
    </source>
</reference>
<evidence type="ECO:0000313" key="3">
    <source>
        <dbReference type="Proteomes" id="UP000070263"/>
    </source>
</evidence>
<evidence type="ECO:0000256" key="1">
    <source>
        <dbReference type="SAM" id="Phobius"/>
    </source>
</evidence>
<evidence type="ECO:0000313" key="2">
    <source>
        <dbReference type="EMBL" id="KXB07138.1"/>
    </source>
</evidence>
<gene>
    <name evidence="2" type="ORF">AKJ51_01955</name>
</gene>
<evidence type="ECO:0008006" key="4">
    <source>
        <dbReference type="Google" id="ProtNLM"/>
    </source>
</evidence>
<organism evidence="2 3">
    <name type="scientific">candidate division MSBL1 archaeon SCGC-AAA382A20</name>
    <dbReference type="NCBI Taxonomy" id="1698280"/>
    <lineage>
        <taxon>Archaea</taxon>
        <taxon>Methanobacteriati</taxon>
        <taxon>Methanobacteriota</taxon>
        <taxon>candidate division MSBL1</taxon>
    </lineage>
</organism>
<dbReference type="AlphaFoldDB" id="A0A133VL08"/>
<accession>A0A133VL08</accession>
<keyword evidence="1" id="KW-0472">Membrane</keyword>
<sequence>MVWWILALKIIFGIILAVIIGGAGLFGYIAWKARARKWSVGMFAIAIACVFLLYWLILADPFSVIPF</sequence>
<dbReference type="Proteomes" id="UP000070263">
    <property type="component" value="Unassembled WGS sequence"/>
</dbReference>
<name>A0A133VL08_9EURY</name>
<feature type="transmembrane region" description="Helical" evidence="1">
    <location>
        <begin position="38"/>
        <end position="57"/>
    </location>
</feature>
<keyword evidence="3" id="KW-1185">Reference proteome</keyword>
<comment type="caution">
    <text evidence="2">The sequence shown here is derived from an EMBL/GenBank/DDBJ whole genome shotgun (WGS) entry which is preliminary data.</text>
</comment>
<proteinExistence type="predicted"/>
<keyword evidence="1" id="KW-1133">Transmembrane helix</keyword>
<keyword evidence="1" id="KW-0812">Transmembrane</keyword>
<feature type="transmembrane region" description="Helical" evidence="1">
    <location>
        <begin position="6"/>
        <end position="31"/>
    </location>
</feature>